<keyword evidence="3" id="KW-1185">Reference proteome</keyword>
<reference evidence="2" key="1">
    <citation type="submission" date="2021-03" db="EMBL/GenBank/DDBJ databases">
        <title>Draft genome sequence of rust myrtle Austropuccinia psidii MF-1, a brazilian biotype.</title>
        <authorList>
            <person name="Quecine M.C."/>
            <person name="Pachon D.M.R."/>
            <person name="Bonatelli M.L."/>
            <person name="Correr F.H."/>
            <person name="Franceschini L.M."/>
            <person name="Leite T.F."/>
            <person name="Margarido G.R.A."/>
            <person name="Almeida C.A."/>
            <person name="Ferrarezi J.A."/>
            <person name="Labate C.A."/>
        </authorList>
    </citation>
    <scope>NUCLEOTIDE SEQUENCE</scope>
    <source>
        <strain evidence="2">MF-1</strain>
    </source>
</reference>
<proteinExistence type="predicted"/>
<protein>
    <submittedName>
        <fullName evidence="2">Uncharacterized protein</fullName>
    </submittedName>
</protein>
<dbReference type="Proteomes" id="UP000765509">
    <property type="component" value="Unassembled WGS sequence"/>
</dbReference>
<feature type="compositionally biased region" description="Polar residues" evidence="1">
    <location>
        <begin position="267"/>
        <end position="284"/>
    </location>
</feature>
<evidence type="ECO:0000256" key="1">
    <source>
        <dbReference type="SAM" id="MobiDB-lite"/>
    </source>
</evidence>
<evidence type="ECO:0000313" key="3">
    <source>
        <dbReference type="Proteomes" id="UP000765509"/>
    </source>
</evidence>
<name>A0A9Q3E3U9_9BASI</name>
<gene>
    <name evidence="2" type="ORF">O181_055190</name>
</gene>
<sequence>MFTLRRQRCQVFIAHLDYSNHTSAQPTHQLCAPTEQDPFMDSATLPKNSLHLNVAQLCDQKRSLWEDPAMYSLVENQAAVCSKSAQMEEKFGALVTTLALPGLTEAPPSSRHPPLLEEIETSHDNPIKQLPLFVPLGQLESGHVTDHQTSPSLRYQLEAALDPPNSISNTPVTSVSVESHAFQPSNNQVKLLIKDVPEQIQSIASTDLPKSISSQDLNSSHDPVSDLTAQPETKPINGFNPTESNLEKKDSSTPTLSPSPSLFTHLGQPQNPPVSQMSSRVVTP</sequence>
<evidence type="ECO:0000313" key="2">
    <source>
        <dbReference type="EMBL" id="MBW0515475.1"/>
    </source>
</evidence>
<dbReference type="EMBL" id="AVOT02024650">
    <property type="protein sequence ID" value="MBW0515475.1"/>
    <property type="molecule type" value="Genomic_DNA"/>
</dbReference>
<dbReference type="AlphaFoldDB" id="A0A9Q3E3U9"/>
<accession>A0A9Q3E3U9</accession>
<feature type="region of interest" description="Disordered" evidence="1">
    <location>
        <begin position="206"/>
        <end position="284"/>
    </location>
</feature>
<comment type="caution">
    <text evidence="2">The sequence shown here is derived from an EMBL/GenBank/DDBJ whole genome shotgun (WGS) entry which is preliminary data.</text>
</comment>
<feature type="compositionally biased region" description="Polar residues" evidence="1">
    <location>
        <begin position="211"/>
        <end position="231"/>
    </location>
</feature>
<organism evidence="2 3">
    <name type="scientific">Austropuccinia psidii MF-1</name>
    <dbReference type="NCBI Taxonomy" id="1389203"/>
    <lineage>
        <taxon>Eukaryota</taxon>
        <taxon>Fungi</taxon>
        <taxon>Dikarya</taxon>
        <taxon>Basidiomycota</taxon>
        <taxon>Pucciniomycotina</taxon>
        <taxon>Pucciniomycetes</taxon>
        <taxon>Pucciniales</taxon>
        <taxon>Sphaerophragmiaceae</taxon>
        <taxon>Austropuccinia</taxon>
    </lineage>
</organism>
<feature type="compositionally biased region" description="Low complexity" evidence="1">
    <location>
        <begin position="252"/>
        <end position="262"/>
    </location>
</feature>